<proteinExistence type="predicted"/>
<gene>
    <name evidence="1" type="ORF">J5N97_018522</name>
</gene>
<organism evidence="1 2">
    <name type="scientific">Dioscorea zingiberensis</name>
    <dbReference type="NCBI Taxonomy" id="325984"/>
    <lineage>
        <taxon>Eukaryota</taxon>
        <taxon>Viridiplantae</taxon>
        <taxon>Streptophyta</taxon>
        <taxon>Embryophyta</taxon>
        <taxon>Tracheophyta</taxon>
        <taxon>Spermatophyta</taxon>
        <taxon>Magnoliopsida</taxon>
        <taxon>Liliopsida</taxon>
        <taxon>Dioscoreales</taxon>
        <taxon>Dioscoreaceae</taxon>
        <taxon>Dioscorea</taxon>
    </lineage>
</organism>
<keyword evidence="2" id="KW-1185">Reference proteome</keyword>
<comment type="caution">
    <text evidence="1">The sequence shown here is derived from an EMBL/GenBank/DDBJ whole genome shotgun (WGS) entry which is preliminary data.</text>
</comment>
<reference evidence="1" key="1">
    <citation type="submission" date="2021-03" db="EMBL/GenBank/DDBJ databases">
        <authorList>
            <person name="Li Z."/>
            <person name="Yang C."/>
        </authorList>
    </citation>
    <scope>NUCLEOTIDE SEQUENCE</scope>
    <source>
        <strain evidence="1">Dzin_1.0</strain>
        <tissue evidence="1">Leaf</tissue>
    </source>
</reference>
<reference evidence="1" key="2">
    <citation type="journal article" date="2022" name="Hortic Res">
        <title>The genome of Dioscorea zingiberensis sheds light on the biosynthesis, origin and evolution of the medicinally important diosgenin saponins.</title>
        <authorList>
            <person name="Li Y."/>
            <person name="Tan C."/>
            <person name="Li Z."/>
            <person name="Guo J."/>
            <person name="Li S."/>
            <person name="Chen X."/>
            <person name="Wang C."/>
            <person name="Dai X."/>
            <person name="Yang H."/>
            <person name="Song W."/>
            <person name="Hou L."/>
            <person name="Xu J."/>
            <person name="Tong Z."/>
            <person name="Xu A."/>
            <person name="Yuan X."/>
            <person name="Wang W."/>
            <person name="Yang Q."/>
            <person name="Chen L."/>
            <person name="Sun Z."/>
            <person name="Wang K."/>
            <person name="Pan B."/>
            <person name="Chen J."/>
            <person name="Bao Y."/>
            <person name="Liu F."/>
            <person name="Qi X."/>
            <person name="Gang D.R."/>
            <person name="Wen J."/>
            <person name="Li J."/>
        </authorList>
    </citation>
    <scope>NUCLEOTIDE SEQUENCE</scope>
    <source>
        <strain evidence="1">Dzin_1.0</strain>
    </source>
</reference>
<sequence>MAERRAGLYDPMLVLFPLSNRSRGSSGASSPAHDLFFKPSSTMVFDTDSKPTQFATASSCSATATATWPGLNRANRSSRFPTTIEAEELSIRLERKSSLSLRGGGTEHPAREMEFTCPPVNSFNKTQKDFLKLNCLKCERKYRRAYCQGTTHNEDYCHGSWLLLKTCHQ</sequence>
<name>A0A9D5HBY3_9LILI</name>
<evidence type="ECO:0000313" key="2">
    <source>
        <dbReference type="Proteomes" id="UP001085076"/>
    </source>
</evidence>
<dbReference type="AlphaFoldDB" id="A0A9D5HBY3"/>
<protein>
    <submittedName>
        <fullName evidence="1">Uncharacterized protein</fullName>
    </submittedName>
</protein>
<dbReference type="Proteomes" id="UP001085076">
    <property type="component" value="Miscellaneous, Linkage group lg05"/>
</dbReference>
<accession>A0A9D5HBY3</accession>
<evidence type="ECO:0000313" key="1">
    <source>
        <dbReference type="EMBL" id="KAJ0970563.1"/>
    </source>
</evidence>
<dbReference type="EMBL" id="JAGGNH010000005">
    <property type="protein sequence ID" value="KAJ0970563.1"/>
    <property type="molecule type" value="Genomic_DNA"/>
</dbReference>